<sequence length="90" mass="9977">MCPCLCNVSSSNSKNLTHEALVELVKELAKELTVNKKETSISKRKLISVGDERQSAETIGFIGVLALCVPVLLIVSFDLINLWSFRKQNN</sequence>
<keyword evidence="1" id="KW-0812">Transmembrane</keyword>
<protein>
    <submittedName>
        <fullName evidence="2">Uncharacterized protein</fullName>
    </submittedName>
</protein>
<accession>A0A210Q1V8</accession>
<keyword evidence="3" id="KW-1185">Reference proteome</keyword>
<dbReference type="OrthoDB" id="6156976at2759"/>
<dbReference type="AlphaFoldDB" id="A0A210Q1V8"/>
<dbReference type="EMBL" id="NEDP02005239">
    <property type="protein sequence ID" value="OWF42705.1"/>
    <property type="molecule type" value="Genomic_DNA"/>
</dbReference>
<comment type="caution">
    <text evidence="2">The sequence shown here is derived from an EMBL/GenBank/DDBJ whole genome shotgun (WGS) entry which is preliminary data.</text>
</comment>
<reference evidence="2 3" key="1">
    <citation type="journal article" date="2017" name="Nat. Ecol. Evol.">
        <title>Scallop genome provides insights into evolution of bilaterian karyotype and development.</title>
        <authorList>
            <person name="Wang S."/>
            <person name="Zhang J."/>
            <person name="Jiao W."/>
            <person name="Li J."/>
            <person name="Xun X."/>
            <person name="Sun Y."/>
            <person name="Guo X."/>
            <person name="Huan P."/>
            <person name="Dong B."/>
            <person name="Zhang L."/>
            <person name="Hu X."/>
            <person name="Sun X."/>
            <person name="Wang J."/>
            <person name="Zhao C."/>
            <person name="Wang Y."/>
            <person name="Wang D."/>
            <person name="Huang X."/>
            <person name="Wang R."/>
            <person name="Lv J."/>
            <person name="Li Y."/>
            <person name="Zhang Z."/>
            <person name="Liu B."/>
            <person name="Lu W."/>
            <person name="Hui Y."/>
            <person name="Liang J."/>
            <person name="Zhou Z."/>
            <person name="Hou R."/>
            <person name="Li X."/>
            <person name="Liu Y."/>
            <person name="Li H."/>
            <person name="Ning X."/>
            <person name="Lin Y."/>
            <person name="Zhao L."/>
            <person name="Xing Q."/>
            <person name="Dou J."/>
            <person name="Li Y."/>
            <person name="Mao J."/>
            <person name="Guo H."/>
            <person name="Dou H."/>
            <person name="Li T."/>
            <person name="Mu C."/>
            <person name="Jiang W."/>
            <person name="Fu Q."/>
            <person name="Fu X."/>
            <person name="Miao Y."/>
            <person name="Liu J."/>
            <person name="Yu Q."/>
            <person name="Li R."/>
            <person name="Liao H."/>
            <person name="Li X."/>
            <person name="Kong Y."/>
            <person name="Jiang Z."/>
            <person name="Chourrout D."/>
            <person name="Li R."/>
            <person name="Bao Z."/>
        </authorList>
    </citation>
    <scope>NUCLEOTIDE SEQUENCE [LARGE SCALE GENOMIC DNA]</scope>
    <source>
        <strain evidence="2 3">PY_sf001</strain>
    </source>
</reference>
<gene>
    <name evidence="2" type="ORF">KP79_PYT15784</name>
</gene>
<dbReference type="Proteomes" id="UP000242188">
    <property type="component" value="Unassembled WGS sequence"/>
</dbReference>
<feature type="transmembrane region" description="Helical" evidence="1">
    <location>
        <begin position="59"/>
        <end position="80"/>
    </location>
</feature>
<evidence type="ECO:0000256" key="1">
    <source>
        <dbReference type="SAM" id="Phobius"/>
    </source>
</evidence>
<evidence type="ECO:0000313" key="3">
    <source>
        <dbReference type="Proteomes" id="UP000242188"/>
    </source>
</evidence>
<proteinExistence type="predicted"/>
<organism evidence="2 3">
    <name type="scientific">Mizuhopecten yessoensis</name>
    <name type="common">Japanese scallop</name>
    <name type="synonym">Patinopecten yessoensis</name>
    <dbReference type="NCBI Taxonomy" id="6573"/>
    <lineage>
        <taxon>Eukaryota</taxon>
        <taxon>Metazoa</taxon>
        <taxon>Spiralia</taxon>
        <taxon>Lophotrochozoa</taxon>
        <taxon>Mollusca</taxon>
        <taxon>Bivalvia</taxon>
        <taxon>Autobranchia</taxon>
        <taxon>Pteriomorphia</taxon>
        <taxon>Pectinida</taxon>
        <taxon>Pectinoidea</taxon>
        <taxon>Pectinidae</taxon>
        <taxon>Mizuhopecten</taxon>
    </lineage>
</organism>
<keyword evidence="1" id="KW-1133">Transmembrane helix</keyword>
<evidence type="ECO:0000313" key="2">
    <source>
        <dbReference type="EMBL" id="OWF42705.1"/>
    </source>
</evidence>
<keyword evidence="1" id="KW-0472">Membrane</keyword>
<name>A0A210Q1V8_MIZYE</name>